<keyword evidence="1" id="KW-0812">Transmembrane</keyword>
<dbReference type="PANTHER" id="PTHR34609">
    <property type="entry name" value="GEO08273P1-RELATED"/>
    <property type="match status" value="1"/>
</dbReference>
<dbReference type="InterPro" id="IPR031720">
    <property type="entry name" value="DUF4728"/>
</dbReference>
<evidence type="ECO:0000313" key="3">
    <source>
        <dbReference type="Proteomes" id="UP000410492"/>
    </source>
</evidence>
<name>A0A653CM65_CALMS</name>
<sequence length="131" mass="14507">MFLLLSAAYAENPHELIDMSDPSIVPDIKVLKIILIIIATGSALQCVFSILLIFAAETNRPTLIVPWLVLNPTIVLLYIVGTLIAVIHYSGSSVIPFIIGHLLFALIVTLLVGLKVHCVWKFYKHLKSLNF</sequence>
<keyword evidence="1" id="KW-0472">Membrane</keyword>
<feature type="transmembrane region" description="Helical" evidence="1">
    <location>
        <begin position="94"/>
        <end position="114"/>
    </location>
</feature>
<dbReference type="AlphaFoldDB" id="A0A653CM65"/>
<proteinExistence type="predicted"/>
<reference evidence="2 3" key="1">
    <citation type="submission" date="2019-01" db="EMBL/GenBank/DDBJ databases">
        <authorList>
            <person name="Sayadi A."/>
        </authorList>
    </citation>
    <scope>NUCLEOTIDE SEQUENCE [LARGE SCALE GENOMIC DNA]</scope>
</reference>
<accession>A0A653CM65</accession>
<dbReference type="EMBL" id="CAACVG010008224">
    <property type="protein sequence ID" value="VEN49004.1"/>
    <property type="molecule type" value="Genomic_DNA"/>
</dbReference>
<evidence type="ECO:0000256" key="1">
    <source>
        <dbReference type="SAM" id="Phobius"/>
    </source>
</evidence>
<feature type="transmembrane region" description="Helical" evidence="1">
    <location>
        <begin position="67"/>
        <end position="88"/>
    </location>
</feature>
<feature type="transmembrane region" description="Helical" evidence="1">
    <location>
        <begin position="33"/>
        <end position="55"/>
    </location>
</feature>
<dbReference type="OrthoDB" id="6347032at2759"/>
<gene>
    <name evidence="2" type="ORF">CALMAC_LOCUS10257</name>
</gene>
<dbReference type="Proteomes" id="UP000410492">
    <property type="component" value="Unassembled WGS sequence"/>
</dbReference>
<protein>
    <submittedName>
        <fullName evidence="2">Uncharacterized protein</fullName>
    </submittedName>
</protein>
<organism evidence="2 3">
    <name type="scientific">Callosobruchus maculatus</name>
    <name type="common">Southern cowpea weevil</name>
    <name type="synonym">Pulse bruchid</name>
    <dbReference type="NCBI Taxonomy" id="64391"/>
    <lineage>
        <taxon>Eukaryota</taxon>
        <taxon>Metazoa</taxon>
        <taxon>Ecdysozoa</taxon>
        <taxon>Arthropoda</taxon>
        <taxon>Hexapoda</taxon>
        <taxon>Insecta</taxon>
        <taxon>Pterygota</taxon>
        <taxon>Neoptera</taxon>
        <taxon>Endopterygota</taxon>
        <taxon>Coleoptera</taxon>
        <taxon>Polyphaga</taxon>
        <taxon>Cucujiformia</taxon>
        <taxon>Chrysomeloidea</taxon>
        <taxon>Chrysomelidae</taxon>
        <taxon>Bruchinae</taxon>
        <taxon>Bruchini</taxon>
        <taxon>Callosobruchus</taxon>
    </lineage>
</organism>
<dbReference type="InterPro" id="IPR053077">
    <property type="entry name" value="MARVEL_domain_protein_3"/>
</dbReference>
<dbReference type="PANTHER" id="PTHR34609:SF17">
    <property type="entry name" value="GEO08273P1-RELATED"/>
    <property type="match status" value="1"/>
</dbReference>
<evidence type="ECO:0000313" key="2">
    <source>
        <dbReference type="EMBL" id="VEN49004.1"/>
    </source>
</evidence>
<keyword evidence="3" id="KW-1185">Reference proteome</keyword>
<keyword evidence="1" id="KW-1133">Transmembrane helix</keyword>
<dbReference type="Pfam" id="PF15860">
    <property type="entry name" value="DUF4728"/>
    <property type="match status" value="1"/>
</dbReference>